<dbReference type="Gene3D" id="3.40.50.300">
    <property type="entry name" value="P-loop containing nucleotide triphosphate hydrolases"/>
    <property type="match status" value="1"/>
</dbReference>
<keyword evidence="2" id="KW-0040">ANK repeat</keyword>
<dbReference type="InterPro" id="IPR054471">
    <property type="entry name" value="GPIID_WHD"/>
</dbReference>
<dbReference type="Pfam" id="PF22939">
    <property type="entry name" value="WHD_GPIID"/>
    <property type="match status" value="1"/>
</dbReference>
<dbReference type="AlphaFoldDB" id="E3QMJ4"/>
<evidence type="ECO:0000313" key="6">
    <source>
        <dbReference type="Proteomes" id="UP000008782"/>
    </source>
</evidence>
<dbReference type="PANTHER" id="PTHR10039">
    <property type="entry name" value="AMELOGENIN"/>
    <property type="match status" value="1"/>
</dbReference>
<feature type="domain" description="Nephrocystin 3-like N-terminal" evidence="4">
    <location>
        <begin position="192"/>
        <end position="362"/>
    </location>
</feature>
<organism evidence="6">
    <name type="scientific">Colletotrichum graminicola (strain M1.001 / M2 / FGSC 10212)</name>
    <name type="common">Maize anthracnose fungus</name>
    <name type="synonym">Glomerella graminicola</name>
    <dbReference type="NCBI Taxonomy" id="645133"/>
    <lineage>
        <taxon>Eukaryota</taxon>
        <taxon>Fungi</taxon>
        <taxon>Dikarya</taxon>
        <taxon>Ascomycota</taxon>
        <taxon>Pezizomycotina</taxon>
        <taxon>Sordariomycetes</taxon>
        <taxon>Hypocreomycetidae</taxon>
        <taxon>Glomerellales</taxon>
        <taxon>Glomerellaceae</taxon>
        <taxon>Colletotrichum</taxon>
        <taxon>Colletotrichum graminicola species complex</taxon>
    </lineage>
</organism>
<gene>
    <name evidence="5" type="ORF">GLRG_07226</name>
</gene>
<dbReference type="SUPFAM" id="SSF52540">
    <property type="entry name" value="P-loop containing nucleoside triphosphate hydrolases"/>
    <property type="match status" value="1"/>
</dbReference>
<evidence type="ECO:0000259" key="4">
    <source>
        <dbReference type="Pfam" id="PF24883"/>
    </source>
</evidence>
<keyword evidence="1" id="KW-0677">Repeat</keyword>
<protein>
    <submittedName>
        <fullName evidence="5">Ankyrin repeat protein</fullName>
    </submittedName>
</protein>
<dbReference type="EMBL" id="GG697359">
    <property type="protein sequence ID" value="EFQ32082.1"/>
    <property type="molecule type" value="Genomic_DNA"/>
</dbReference>
<dbReference type="PANTHER" id="PTHR10039:SF16">
    <property type="entry name" value="GPI INOSITOL-DEACYLASE"/>
    <property type="match status" value="1"/>
</dbReference>
<dbReference type="VEuPathDB" id="FungiDB:GLRG_07226"/>
<dbReference type="Pfam" id="PF00023">
    <property type="entry name" value="Ank"/>
    <property type="match status" value="1"/>
</dbReference>
<keyword evidence="6" id="KW-1185">Reference proteome</keyword>
<feature type="domain" description="GPI inositol-deacylase winged helix" evidence="3">
    <location>
        <begin position="468"/>
        <end position="558"/>
    </location>
</feature>
<dbReference type="RefSeq" id="XP_008096102.1">
    <property type="nucleotide sequence ID" value="XM_008097911.1"/>
</dbReference>
<dbReference type="InterPro" id="IPR056884">
    <property type="entry name" value="NPHP3-like_N"/>
</dbReference>
<dbReference type="SUPFAM" id="SSF48403">
    <property type="entry name" value="Ankyrin repeat"/>
    <property type="match status" value="1"/>
</dbReference>
<name>E3QMJ4_COLGM</name>
<dbReference type="InterPro" id="IPR002110">
    <property type="entry name" value="Ankyrin_rpt"/>
</dbReference>
<evidence type="ECO:0000256" key="1">
    <source>
        <dbReference type="ARBA" id="ARBA00022737"/>
    </source>
</evidence>
<accession>E3QMJ4</accession>
<sequence>MAEVLTILEVALCITEVVERLCVYVSTAKSAKDDIRKLTQELLALKGAMDYFDAQNKKDVDSSLQEQAHSMLTMAKETIDAVQQKLGTPKASSVGRAVQSLAWPFRAGGLDKYLVTLERAKTWFIMVLMRDSLDATSSVLVEMQKLTALIHEEIITRNTDRMLQETADLLKWLSPVDSEDKLASSREDRAPGTGNWIRDRSYLAWQKDGPTQQPIFWITGRSGSGKTVLFSHLVDELRKRSSADPSAKTASIGVGFHCCSLDDAASQAVPNVFGSILAQIATTTPEIFDCVRPLRKSGSTLIPQNNLTVYQILDVMREALNHFHVFYLMIDALNETSHELLIVRTLLTLCGKHPNLRVLLTCTREPLEDDSRIFVRHMNNNAVDVDIDLYVENRLATEHGFQSLSPNIRAEIKRKVALDADGTFRWAKMCMDRLSTLRTGRDVRRAMADIPSTLNEFYAGILARISEQDRAIAREALTWLCFSLWPLRLDELAEAVVLEEGDVDVDGDSRLTDPAIVLEICQGLAHASDHSVTLAHDSIRTFLQSDWIRTSIASDFALDAAESHRRIMRKCLSYLHLKPFSSGPVKKIERITSRFYKYPLLRYATFLWPIHLEKFPLSSHDEHLILGFFETKKLEHGGPFETWVQCLLHSTNIPVIRETEPVYYAASFNMTSVLQLILRPEYKVNVNKRGGRFSSPPLFVAIWRRNVEAAKLLVEAGANPDMTDSGGMGMTSRQLAIRSKMNELVDLMEHIVPEASVGTAYRQRKSSKQLA</sequence>
<evidence type="ECO:0000313" key="5">
    <source>
        <dbReference type="EMBL" id="EFQ32082.1"/>
    </source>
</evidence>
<feature type="repeat" description="ANK" evidence="2">
    <location>
        <begin position="693"/>
        <end position="725"/>
    </location>
</feature>
<dbReference type="HOGENOM" id="CLU_000288_34_23_1"/>
<evidence type="ECO:0000259" key="3">
    <source>
        <dbReference type="Pfam" id="PF22939"/>
    </source>
</evidence>
<proteinExistence type="predicted"/>
<reference evidence="6" key="1">
    <citation type="journal article" date="2012" name="Nat. Genet.">
        <title>Lifestyle transitions in plant pathogenic Colletotrichum fungi deciphered by genome and transcriptome analyses.</title>
        <authorList>
            <person name="O'Connell R.J."/>
            <person name="Thon M.R."/>
            <person name="Hacquard S."/>
            <person name="Amyotte S.G."/>
            <person name="Kleemann J."/>
            <person name="Torres M.F."/>
            <person name="Damm U."/>
            <person name="Buiate E.A."/>
            <person name="Epstein L."/>
            <person name="Alkan N."/>
            <person name="Altmueller J."/>
            <person name="Alvarado-Balderrama L."/>
            <person name="Bauser C.A."/>
            <person name="Becker C."/>
            <person name="Birren B.W."/>
            <person name="Chen Z."/>
            <person name="Choi J."/>
            <person name="Crouch J.A."/>
            <person name="Duvick J.P."/>
            <person name="Farman M.A."/>
            <person name="Gan P."/>
            <person name="Heiman D."/>
            <person name="Henrissat B."/>
            <person name="Howard R.J."/>
            <person name="Kabbage M."/>
            <person name="Koch C."/>
            <person name="Kracher B."/>
            <person name="Kubo Y."/>
            <person name="Law A.D."/>
            <person name="Lebrun M.-H."/>
            <person name="Lee Y.-H."/>
            <person name="Miyara I."/>
            <person name="Moore N."/>
            <person name="Neumann U."/>
            <person name="Nordstroem K."/>
            <person name="Panaccione D.G."/>
            <person name="Panstruga R."/>
            <person name="Place M."/>
            <person name="Proctor R.H."/>
            <person name="Prusky D."/>
            <person name="Rech G."/>
            <person name="Reinhardt R."/>
            <person name="Rollins J.A."/>
            <person name="Rounsley S."/>
            <person name="Schardl C.L."/>
            <person name="Schwartz D.C."/>
            <person name="Shenoy N."/>
            <person name="Shirasu K."/>
            <person name="Sikhakolli U.R."/>
            <person name="Stueber K."/>
            <person name="Sukno S.A."/>
            <person name="Sweigard J.A."/>
            <person name="Takano Y."/>
            <person name="Takahara H."/>
            <person name="Trail F."/>
            <person name="van der Does H.C."/>
            <person name="Voll L.M."/>
            <person name="Will I."/>
            <person name="Young S."/>
            <person name="Zeng Q."/>
            <person name="Zhang J."/>
            <person name="Zhou S."/>
            <person name="Dickman M.B."/>
            <person name="Schulze-Lefert P."/>
            <person name="Ver Loren van Themaat E."/>
            <person name="Ma L.-J."/>
            <person name="Vaillancourt L.J."/>
        </authorList>
    </citation>
    <scope>NUCLEOTIDE SEQUENCE [LARGE SCALE GENOMIC DNA]</scope>
    <source>
        <strain evidence="6">M1.001 / M2 / FGSC 10212</strain>
    </source>
</reference>
<dbReference type="Gene3D" id="1.25.40.20">
    <property type="entry name" value="Ankyrin repeat-containing domain"/>
    <property type="match status" value="1"/>
</dbReference>
<evidence type="ECO:0000256" key="2">
    <source>
        <dbReference type="PROSITE-ProRule" id="PRU00023"/>
    </source>
</evidence>
<dbReference type="InterPro" id="IPR036770">
    <property type="entry name" value="Ankyrin_rpt-contain_sf"/>
</dbReference>
<dbReference type="Proteomes" id="UP000008782">
    <property type="component" value="Unassembled WGS sequence"/>
</dbReference>
<dbReference type="GeneID" id="24412591"/>
<dbReference type="InterPro" id="IPR027417">
    <property type="entry name" value="P-loop_NTPase"/>
</dbReference>
<dbReference type="Pfam" id="PF24883">
    <property type="entry name" value="NPHP3_N"/>
    <property type="match status" value="1"/>
</dbReference>
<dbReference type="PROSITE" id="PS50088">
    <property type="entry name" value="ANK_REPEAT"/>
    <property type="match status" value="1"/>
</dbReference>
<dbReference type="OrthoDB" id="1577640at2759"/>